<name>A0A2G9Z7H4_9BACT</name>
<keyword evidence="1" id="KW-1133">Transmembrane helix</keyword>
<evidence type="ECO:0000313" key="2">
    <source>
        <dbReference type="EMBL" id="PIP29071.1"/>
    </source>
</evidence>
<dbReference type="InterPro" id="IPR022601">
    <property type="entry name" value="DUF3160"/>
</dbReference>
<comment type="caution">
    <text evidence="2">The sequence shown here is derived from an EMBL/GenBank/DDBJ whole genome shotgun (WGS) entry which is preliminary data.</text>
</comment>
<dbReference type="SMART" id="SM01325">
    <property type="entry name" value="DUF3160"/>
    <property type="match status" value="1"/>
</dbReference>
<dbReference type="EMBL" id="PCRX01000020">
    <property type="protein sequence ID" value="PIP29071.1"/>
    <property type="molecule type" value="Genomic_DNA"/>
</dbReference>
<feature type="transmembrane region" description="Helical" evidence="1">
    <location>
        <begin position="5"/>
        <end position="25"/>
    </location>
</feature>
<keyword evidence="1" id="KW-0472">Membrane</keyword>
<sequence length="743" mass="84290">KKKLLIISGILGVIVIIAFASFFYLSNRGSQQKPTPIDTEQPVTIKSAMTTEFAEYKPYTVDITPIADSYNLPVNLSKIENKKKFSLDSKMEQKLTEQGFVAVSANYDQIYSIYKNNTENARPNFVTIDSVLHTYHILYDYTLRSLEINKFIPDLKNLNKVLLQNALSQYSSVSDPNLKSAAKKNVAYFTVASKLLEPETAIPSDVKNLVNQELNLIENHTGFQESPIFGYKEDYSQYVSRGHYTRNEDFKKYFKTMMWYGRMMFRIEPPIGTSGQQTDKEKGEEETRQALLISLILNQAKVNQEDALKVWNRIYQPTVFFAGKADDLNIYDYLGAMKKVLGESAAINNLADGSKIDQIIAELKTLPAPKISSSFVLETEDPAKVTKAFRFMGQRFIPDSYMFQQLVFPKIQTYTGGGSKPFTAETIETLDGVRTVRVFPRGLDVAAVLGSQRAKEILDKEKDSAFDKYDEQFQKLIQEFSSLPQDQWAENLYWNWLYSLLPTLTVKGNGYPIFMQQVAWLDKDINSFLGSWAELRHDTILYAKQSYTGAVITSVGPAKPKPEDRGYVEPNTEVYARLASLAKFMREGLESRNLLIDEYKSKLTRMEEVLLTLKAISEKELTNKDLEKNDYDFIKGIGGTLESLVTFSAAETEKITSETDTKMEVIADVHTDGNTAQVLEEGVGKPMNLLVVVKESGDLYLTSGAIFSYYEFKHPMSDRLTDEKWQQMAKPSLPNFIQSFTGK</sequence>
<reference evidence="2 3" key="1">
    <citation type="submission" date="2017-09" db="EMBL/GenBank/DDBJ databases">
        <title>Depth-based differentiation of microbial function through sediment-hosted aquifers and enrichment of novel symbionts in the deep terrestrial subsurface.</title>
        <authorList>
            <person name="Probst A.J."/>
            <person name="Ladd B."/>
            <person name="Jarett J.K."/>
            <person name="Geller-Mcgrath D.E."/>
            <person name="Sieber C.M."/>
            <person name="Emerson J.B."/>
            <person name="Anantharaman K."/>
            <person name="Thomas B.C."/>
            <person name="Malmstrom R."/>
            <person name="Stieglmeier M."/>
            <person name="Klingl A."/>
            <person name="Woyke T."/>
            <person name="Ryan C.M."/>
            <person name="Banfield J.F."/>
        </authorList>
    </citation>
    <scope>NUCLEOTIDE SEQUENCE [LARGE SCALE GENOMIC DNA]</scope>
    <source>
        <strain evidence="2">CG23_combo_of_CG06-09_8_20_14_all_39_39</strain>
    </source>
</reference>
<dbReference type="AlphaFoldDB" id="A0A2G9Z7H4"/>
<accession>A0A2G9Z7H4</accession>
<evidence type="ECO:0008006" key="4">
    <source>
        <dbReference type="Google" id="ProtNLM"/>
    </source>
</evidence>
<evidence type="ECO:0000256" key="1">
    <source>
        <dbReference type="SAM" id="Phobius"/>
    </source>
</evidence>
<feature type="non-terminal residue" evidence="2">
    <location>
        <position position="1"/>
    </location>
</feature>
<proteinExistence type="predicted"/>
<protein>
    <recommendedName>
        <fullName evidence="4">DUF3160 domain-containing protein</fullName>
    </recommendedName>
</protein>
<keyword evidence="1" id="KW-0812">Transmembrane</keyword>
<dbReference type="Pfam" id="PF11369">
    <property type="entry name" value="DUF3160"/>
    <property type="match status" value="1"/>
</dbReference>
<organism evidence="2 3">
    <name type="scientific">Candidatus Kuenenbacteria bacterium CG23_combo_of_CG06-09_8_20_14_all_39_39</name>
    <dbReference type="NCBI Taxonomy" id="1974623"/>
    <lineage>
        <taxon>Bacteria</taxon>
        <taxon>Candidatus Kueneniibacteriota</taxon>
    </lineage>
</organism>
<dbReference type="Proteomes" id="UP000231235">
    <property type="component" value="Unassembled WGS sequence"/>
</dbReference>
<evidence type="ECO:0000313" key="3">
    <source>
        <dbReference type="Proteomes" id="UP000231235"/>
    </source>
</evidence>
<gene>
    <name evidence="2" type="ORF">COX28_01095</name>
</gene>